<dbReference type="AlphaFoldDB" id="A0A0F9URU7"/>
<proteinExistence type="predicted"/>
<accession>A0A0F9URU7</accession>
<feature type="compositionally biased region" description="Basic and acidic residues" evidence="1">
    <location>
        <begin position="63"/>
        <end position="81"/>
    </location>
</feature>
<sequence length="81" mass="8982">MDPILIVILSVLVLIVAVLRGLQSLKHTRDTERGSKPGKGYHEIDATYHSGGGGGGHQTNYRIPRDPQEYAKRFIPKDKSK</sequence>
<organism evidence="2">
    <name type="scientific">marine sediment metagenome</name>
    <dbReference type="NCBI Taxonomy" id="412755"/>
    <lineage>
        <taxon>unclassified sequences</taxon>
        <taxon>metagenomes</taxon>
        <taxon>ecological metagenomes</taxon>
    </lineage>
</organism>
<evidence type="ECO:0000256" key="1">
    <source>
        <dbReference type="SAM" id="MobiDB-lite"/>
    </source>
</evidence>
<comment type="caution">
    <text evidence="2">The sequence shown here is derived from an EMBL/GenBank/DDBJ whole genome shotgun (WGS) entry which is preliminary data.</text>
</comment>
<protein>
    <submittedName>
        <fullName evidence="2">Uncharacterized protein</fullName>
    </submittedName>
</protein>
<feature type="region of interest" description="Disordered" evidence="1">
    <location>
        <begin position="26"/>
        <end position="81"/>
    </location>
</feature>
<evidence type="ECO:0000313" key="2">
    <source>
        <dbReference type="EMBL" id="KKN90242.1"/>
    </source>
</evidence>
<gene>
    <name evidence="2" type="ORF">LCGC14_0230760</name>
</gene>
<name>A0A0F9URU7_9ZZZZ</name>
<feature type="compositionally biased region" description="Basic and acidic residues" evidence="1">
    <location>
        <begin position="27"/>
        <end position="46"/>
    </location>
</feature>
<reference evidence="2" key="1">
    <citation type="journal article" date="2015" name="Nature">
        <title>Complex archaea that bridge the gap between prokaryotes and eukaryotes.</title>
        <authorList>
            <person name="Spang A."/>
            <person name="Saw J.H."/>
            <person name="Jorgensen S.L."/>
            <person name="Zaremba-Niedzwiedzka K."/>
            <person name="Martijn J."/>
            <person name="Lind A.E."/>
            <person name="van Eijk R."/>
            <person name="Schleper C."/>
            <person name="Guy L."/>
            <person name="Ettema T.J."/>
        </authorList>
    </citation>
    <scope>NUCLEOTIDE SEQUENCE</scope>
</reference>
<dbReference type="EMBL" id="LAZR01000112">
    <property type="protein sequence ID" value="KKN90242.1"/>
    <property type="molecule type" value="Genomic_DNA"/>
</dbReference>